<comment type="caution">
    <text evidence="1">The sequence shown here is derived from an EMBL/GenBank/DDBJ whole genome shotgun (WGS) entry which is preliminary data.</text>
</comment>
<gene>
    <name evidence="1" type="ORF">FHX39_003406</name>
</gene>
<dbReference type="AlphaFoldDB" id="A0A7W5P8G5"/>
<dbReference type="EMBL" id="JACHZG010000001">
    <property type="protein sequence ID" value="MBB3328462.1"/>
    <property type="molecule type" value="Genomic_DNA"/>
</dbReference>
<dbReference type="RefSeq" id="WP_183340343.1">
    <property type="nucleotide sequence ID" value="NZ_JACHZG010000001.1"/>
</dbReference>
<sequence>MLRIILKGGRSDTQRLELDVDSAPEHLEQDGERYEPVLSHYDEHLATSPGAGGTG</sequence>
<proteinExistence type="predicted"/>
<keyword evidence="2" id="KW-1185">Reference proteome</keyword>
<evidence type="ECO:0000313" key="2">
    <source>
        <dbReference type="Proteomes" id="UP000565572"/>
    </source>
</evidence>
<reference evidence="1 2" key="1">
    <citation type="submission" date="2020-08" db="EMBL/GenBank/DDBJ databases">
        <title>Sequencing the genomes of 1000 actinobacteria strains.</title>
        <authorList>
            <person name="Klenk H.-P."/>
        </authorList>
    </citation>
    <scope>NUCLEOTIDE SEQUENCE [LARGE SCALE GENOMIC DNA]</scope>
    <source>
        <strain evidence="1 2">DSM 11053</strain>
    </source>
</reference>
<dbReference type="Proteomes" id="UP000565572">
    <property type="component" value="Unassembled WGS sequence"/>
</dbReference>
<accession>A0A7W5P8G5</accession>
<name>A0A7W5P8G5_9ACTN</name>
<organism evidence="1 2">
    <name type="scientific">Microlunatus antarcticus</name>
    <dbReference type="NCBI Taxonomy" id="53388"/>
    <lineage>
        <taxon>Bacteria</taxon>
        <taxon>Bacillati</taxon>
        <taxon>Actinomycetota</taxon>
        <taxon>Actinomycetes</taxon>
        <taxon>Propionibacteriales</taxon>
        <taxon>Propionibacteriaceae</taxon>
        <taxon>Microlunatus</taxon>
    </lineage>
</organism>
<protein>
    <submittedName>
        <fullName evidence="1">Uncharacterized protein</fullName>
    </submittedName>
</protein>
<evidence type="ECO:0000313" key="1">
    <source>
        <dbReference type="EMBL" id="MBB3328462.1"/>
    </source>
</evidence>